<name>A0A0A8URR2_LEGHA</name>
<protein>
    <submittedName>
        <fullName evidence="2">Uncharacterized protein</fullName>
    </submittedName>
</protein>
<dbReference type="OrthoDB" id="5646298at2"/>
<gene>
    <name evidence="2" type="ORF">LHA_1125</name>
</gene>
<dbReference type="EMBL" id="LN681225">
    <property type="protein sequence ID" value="CEK10181.1"/>
    <property type="molecule type" value="Genomic_DNA"/>
</dbReference>
<evidence type="ECO:0000256" key="1">
    <source>
        <dbReference type="SAM" id="Phobius"/>
    </source>
</evidence>
<dbReference type="RefSeq" id="WP_045105590.1">
    <property type="nucleotide sequence ID" value="NZ_LN681225.1"/>
</dbReference>
<dbReference type="AlphaFoldDB" id="A0A0A8URR2"/>
<keyword evidence="1" id="KW-0472">Membrane</keyword>
<keyword evidence="1" id="KW-1133">Transmembrane helix</keyword>
<dbReference type="STRING" id="449.LHA_1125"/>
<dbReference type="PATRIC" id="fig|449.7.peg.3134"/>
<keyword evidence="1" id="KW-0812">Transmembrane</keyword>
<dbReference type="Proteomes" id="UP000032803">
    <property type="component" value="Chromosome I"/>
</dbReference>
<feature type="transmembrane region" description="Helical" evidence="1">
    <location>
        <begin position="102"/>
        <end position="127"/>
    </location>
</feature>
<dbReference type="HOGENOM" id="CLU_675775_0_0_6"/>
<reference evidence="3" key="1">
    <citation type="submission" date="2014-09" db="EMBL/GenBank/DDBJ databases">
        <authorList>
            <person name="Gomez-Valero L."/>
        </authorList>
    </citation>
    <scope>NUCLEOTIDE SEQUENCE [LARGE SCALE GENOMIC DNA]</scope>
    <source>
        <strain evidence="3">ATCC35250</strain>
    </source>
</reference>
<accession>A0A0A8URR2</accession>
<organism evidence="2 3">
    <name type="scientific">Legionella hackeliae</name>
    <dbReference type="NCBI Taxonomy" id="449"/>
    <lineage>
        <taxon>Bacteria</taxon>
        <taxon>Pseudomonadati</taxon>
        <taxon>Pseudomonadota</taxon>
        <taxon>Gammaproteobacteria</taxon>
        <taxon>Legionellales</taxon>
        <taxon>Legionellaceae</taxon>
        <taxon>Legionella</taxon>
    </lineage>
</organism>
<feature type="transmembrane region" description="Helical" evidence="1">
    <location>
        <begin position="139"/>
        <end position="158"/>
    </location>
</feature>
<evidence type="ECO:0000313" key="3">
    <source>
        <dbReference type="Proteomes" id="UP000032803"/>
    </source>
</evidence>
<keyword evidence="3" id="KW-1185">Reference proteome</keyword>
<sequence length="385" mass="43548">MQSAEYANTINICTQKITDLPYNEIKYHLFLMLNTLKNKQTEFTQQFLQKIEEFIDNLGKLMQAKLPTELEVQQTLEQVFLQYQQLTNLAKIDAIEAKITRFLINLGAVILAFILGIAGGLIGGISGFVRGLWNFTNPLASFAIGVVTGAFLGGAIGFRLPKKLFKEELFRQLKCCLDGIHECIETMQKTHSFAVYKEQVRQKLLSDYFYGDEASFQRFLQNNVSYKINTLRARFLSPSLEGYLGQHAFMTLTIDENTPPLTIEFSTAPTDLTRSISQCEKRIVSGEKIVDMLALHEQLQITHTCTTEYIVCKMKPGEIDCLSYINKILIGTSQNATTVKRFDGKENWLGKNLIGFFVQNLSPFRQDILLHEPLLEDRGLVTGGG</sequence>
<proteinExistence type="predicted"/>
<dbReference type="KEGG" id="lha:LHA_1125"/>
<evidence type="ECO:0000313" key="2">
    <source>
        <dbReference type="EMBL" id="CEK10181.1"/>
    </source>
</evidence>